<sequence length="98" mass="10004">MSFAAFQALANASVLQHLANARVLIGGEDVPGIFRNPAQGVALGIGAADSRPTVTVSSAAVTNDPIDTRIDIDGTPYMVAAAEPDGTGLTVLIVDRTQ</sequence>
<dbReference type="Gene3D" id="2.40.10.180">
    <property type="entry name" value="Phage tail proteins"/>
    <property type="match status" value="1"/>
</dbReference>
<reference evidence="1 2" key="1">
    <citation type="submission" date="2021-11" db="EMBL/GenBank/DDBJ databases">
        <authorList>
            <person name="Huq M.A."/>
        </authorList>
    </citation>
    <scope>NUCLEOTIDE SEQUENCE [LARGE SCALE GENOMIC DNA]</scope>
    <source>
        <strain evidence="1 2">MAHUQ-52</strain>
    </source>
</reference>
<accession>A0ABS8IUR0</accession>
<dbReference type="EMBL" id="JAJHPV010000013">
    <property type="protein sequence ID" value="MCC6071458.1"/>
    <property type="molecule type" value="Genomic_DNA"/>
</dbReference>
<dbReference type="Proteomes" id="UP001198701">
    <property type="component" value="Unassembled WGS sequence"/>
</dbReference>
<evidence type="ECO:0000313" key="2">
    <source>
        <dbReference type="Proteomes" id="UP001198701"/>
    </source>
</evidence>
<gene>
    <name evidence="1" type="ORF">LMJ30_10860</name>
</gene>
<dbReference type="InterPro" id="IPR008018">
    <property type="entry name" value="Phage_tail_attach_FII"/>
</dbReference>
<proteinExistence type="predicted"/>
<dbReference type="Pfam" id="PF05354">
    <property type="entry name" value="Phage_attach"/>
    <property type="match status" value="1"/>
</dbReference>
<name>A0ABS8IUR0_9BURK</name>
<dbReference type="RefSeq" id="WP_229432369.1">
    <property type="nucleotide sequence ID" value="NZ_JAJHPV010000013.1"/>
</dbReference>
<organism evidence="1 2">
    <name type="scientific">Massilia agrisoli</name>
    <dbReference type="NCBI Taxonomy" id="2892444"/>
    <lineage>
        <taxon>Bacteria</taxon>
        <taxon>Pseudomonadati</taxon>
        <taxon>Pseudomonadota</taxon>
        <taxon>Betaproteobacteria</taxon>
        <taxon>Burkholderiales</taxon>
        <taxon>Oxalobacteraceae</taxon>
        <taxon>Telluria group</taxon>
        <taxon>Massilia</taxon>
    </lineage>
</organism>
<evidence type="ECO:0000313" key="1">
    <source>
        <dbReference type="EMBL" id="MCC6071458.1"/>
    </source>
</evidence>
<protein>
    <submittedName>
        <fullName evidence="1">Uncharacterized protein</fullName>
    </submittedName>
</protein>
<keyword evidence="2" id="KW-1185">Reference proteome</keyword>
<comment type="caution">
    <text evidence="1">The sequence shown here is derived from an EMBL/GenBank/DDBJ whole genome shotgun (WGS) entry which is preliminary data.</text>
</comment>
<dbReference type="InterPro" id="IPR053734">
    <property type="entry name" value="Phage_Head-Tail_Connect_sf"/>
</dbReference>